<feature type="transmembrane region" description="Helical" evidence="6">
    <location>
        <begin position="59"/>
        <end position="84"/>
    </location>
</feature>
<evidence type="ECO:0000313" key="9">
    <source>
        <dbReference type="Proteomes" id="UP001160334"/>
    </source>
</evidence>
<evidence type="ECO:0000256" key="3">
    <source>
        <dbReference type="ARBA" id="ARBA00022692"/>
    </source>
</evidence>
<dbReference type="InterPro" id="IPR011701">
    <property type="entry name" value="MFS"/>
</dbReference>
<feature type="transmembrane region" description="Helical" evidence="6">
    <location>
        <begin position="350"/>
        <end position="370"/>
    </location>
</feature>
<feature type="transmembrane region" description="Helical" evidence="6">
    <location>
        <begin position="116"/>
        <end position="138"/>
    </location>
</feature>
<feature type="transmembrane region" description="Helical" evidence="6">
    <location>
        <begin position="376"/>
        <end position="397"/>
    </location>
</feature>
<feature type="transmembrane region" description="Helical" evidence="6">
    <location>
        <begin position="221"/>
        <end position="241"/>
    </location>
</feature>
<evidence type="ECO:0000259" key="7">
    <source>
        <dbReference type="PROSITE" id="PS50850"/>
    </source>
</evidence>
<sequence>MSTQPLTSTEADPGEMIGEDARSWPAVWVLGLGTFLFVTTELLPIGLLPSIGSGLGVSLGVAGLLVSLYGGIAAVTAVPLTSLLGRLDRRWLLSGLLGVLIVGNLISVIAPNFVVLMLARLLIAFAHGVFWATTPAVGARLVEPGRAIRAIAVVLGGISVASVVGVPLGTAIGQATDWRIAFLVIAGLGLLALIAVLALMPSLPPRNSGGLSAIPGLLRNGSFRIALFVATLTIMGHYLAYTYLTPYLEQIVGISPGMVSVLLLVFGAAGIAGNFLAGGAVARSLRWSLLGGVGLLAASLLVMSLVGGGQSKAMAIGLLVTWGLSYAALPVCFQTWVLRSAPHATDAASSLYVAVFNASIALGALTGSLAVESAGIAAVTWLGAALVGIALLTVVAFGRRTDD</sequence>
<protein>
    <submittedName>
        <fullName evidence="8">MFS family arabinose efflux permease</fullName>
    </submittedName>
</protein>
<comment type="subcellular location">
    <subcellularLocation>
        <location evidence="1">Cell membrane</location>
        <topology evidence="1">Multi-pass membrane protein</topology>
    </subcellularLocation>
</comment>
<keyword evidence="5 6" id="KW-0472">Membrane</keyword>
<feature type="transmembrane region" description="Helical" evidence="6">
    <location>
        <begin position="253"/>
        <end position="277"/>
    </location>
</feature>
<keyword evidence="9" id="KW-1185">Reference proteome</keyword>
<organism evidence="8 9">
    <name type="scientific">Prescottella agglutinans</name>
    <dbReference type="NCBI Taxonomy" id="1644129"/>
    <lineage>
        <taxon>Bacteria</taxon>
        <taxon>Bacillati</taxon>
        <taxon>Actinomycetota</taxon>
        <taxon>Actinomycetes</taxon>
        <taxon>Mycobacteriales</taxon>
        <taxon>Nocardiaceae</taxon>
        <taxon>Prescottella</taxon>
    </lineage>
</organism>
<evidence type="ECO:0000256" key="2">
    <source>
        <dbReference type="ARBA" id="ARBA00022475"/>
    </source>
</evidence>
<dbReference type="RefSeq" id="WP_280759230.1">
    <property type="nucleotide sequence ID" value="NZ_JARXVC010000002.1"/>
</dbReference>
<dbReference type="Pfam" id="PF07690">
    <property type="entry name" value="MFS_1"/>
    <property type="match status" value="1"/>
</dbReference>
<dbReference type="PANTHER" id="PTHR43124">
    <property type="entry name" value="PURINE EFFLUX PUMP PBUE"/>
    <property type="match status" value="1"/>
</dbReference>
<gene>
    <name evidence="8" type="ORF">M2280_001078</name>
</gene>
<feature type="transmembrane region" description="Helical" evidence="6">
    <location>
        <begin position="26"/>
        <end position="47"/>
    </location>
</feature>
<feature type="transmembrane region" description="Helical" evidence="6">
    <location>
        <begin position="150"/>
        <end position="172"/>
    </location>
</feature>
<comment type="caution">
    <text evidence="8">The sequence shown here is derived from an EMBL/GenBank/DDBJ whole genome shotgun (WGS) entry which is preliminary data.</text>
</comment>
<keyword evidence="3 6" id="KW-0812">Transmembrane</keyword>
<evidence type="ECO:0000256" key="5">
    <source>
        <dbReference type="ARBA" id="ARBA00023136"/>
    </source>
</evidence>
<proteinExistence type="predicted"/>
<feature type="transmembrane region" description="Helical" evidence="6">
    <location>
        <begin position="289"/>
        <end position="307"/>
    </location>
</feature>
<feature type="transmembrane region" description="Helical" evidence="6">
    <location>
        <begin position="91"/>
        <end position="110"/>
    </location>
</feature>
<evidence type="ECO:0000256" key="1">
    <source>
        <dbReference type="ARBA" id="ARBA00004651"/>
    </source>
</evidence>
<keyword evidence="4 6" id="KW-1133">Transmembrane helix</keyword>
<accession>A0ABT6M7I9</accession>
<dbReference type="InterPro" id="IPR050189">
    <property type="entry name" value="MFS_Efflux_Transporters"/>
</dbReference>
<feature type="domain" description="Major facilitator superfamily (MFS) profile" evidence="7">
    <location>
        <begin position="26"/>
        <end position="402"/>
    </location>
</feature>
<dbReference type="InterPro" id="IPR036259">
    <property type="entry name" value="MFS_trans_sf"/>
</dbReference>
<evidence type="ECO:0000256" key="6">
    <source>
        <dbReference type="SAM" id="Phobius"/>
    </source>
</evidence>
<dbReference type="CDD" id="cd17324">
    <property type="entry name" value="MFS_NepI_like"/>
    <property type="match status" value="1"/>
</dbReference>
<feature type="transmembrane region" description="Helical" evidence="6">
    <location>
        <begin position="178"/>
        <end position="200"/>
    </location>
</feature>
<feature type="transmembrane region" description="Helical" evidence="6">
    <location>
        <begin position="313"/>
        <end position="338"/>
    </location>
</feature>
<dbReference type="Gene3D" id="1.20.1250.20">
    <property type="entry name" value="MFS general substrate transporter like domains"/>
    <property type="match status" value="1"/>
</dbReference>
<dbReference type="PANTHER" id="PTHR43124:SF3">
    <property type="entry name" value="CHLORAMPHENICOL EFFLUX PUMP RV0191"/>
    <property type="match status" value="1"/>
</dbReference>
<reference evidence="8 9" key="1">
    <citation type="submission" date="2023-04" db="EMBL/GenBank/DDBJ databases">
        <title>Forest soil microbial communities from Buena Vista Peninsula, Colon Province, Panama.</title>
        <authorList>
            <person name="Bouskill N."/>
        </authorList>
    </citation>
    <scope>NUCLEOTIDE SEQUENCE [LARGE SCALE GENOMIC DNA]</scope>
    <source>
        <strain evidence="8 9">CFH S0262</strain>
    </source>
</reference>
<dbReference type="PROSITE" id="PS50850">
    <property type="entry name" value="MFS"/>
    <property type="match status" value="1"/>
</dbReference>
<dbReference type="EMBL" id="JARXVC010000002">
    <property type="protein sequence ID" value="MDH6279869.1"/>
    <property type="molecule type" value="Genomic_DNA"/>
</dbReference>
<evidence type="ECO:0000313" key="8">
    <source>
        <dbReference type="EMBL" id="MDH6279869.1"/>
    </source>
</evidence>
<dbReference type="SUPFAM" id="SSF103473">
    <property type="entry name" value="MFS general substrate transporter"/>
    <property type="match status" value="1"/>
</dbReference>
<name>A0ABT6M7I9_9NOCA</name>
<evidence type="ECO:0000256" key="4">
    <source>
        <dbReference type="ARBA" id="ARBA00022989"/>
    </source>
</evidence>
<keyword evidence="2" id="KW-1003">Cell membrane</keyword>
<dbReference type="InterPro" id="IPR020846">
    <property type="entry name" value="MFS_dom"/>
</dbReference>
<dbReference type="Proteomes" id="UP001160334">
    <property type="component" value="Unassembled WGS sequence"/>
</dbReference>